<dbReference type="CDD" id="cd01004">
    <property type="entry name" value="PBP2_MidA_like"/>
    <property type="match status" value="1"/>
</dbReference>
<organism evidence="4 5">
    <name type="scientific">Labrys monachus</name>
    <dbReference type="NCBI Taxonomy" id="217067"/>
    <lineage>
        <taxon>Bacteria</taxon>
        <taxon>Pseudomonadati</taxon>
        <taxon>Pseudomonadota</taxon>
        <taxon>Alphaproteobacteria</taxon>
        <taxon>Hyphomicrobiales</taxon>
        <taxon>Xanthobacteraceae</taxon>
        <taxon>Labrys</taxon>
    </lineage>
</organism>
<evidence type="ECO:0000256" key="1">
    <source>
        <dbReference type="ARBA" id="ARBA00022729"/>
    </source>
</evidence>
<dbReference type="SMART" id="SM00062">
    <property type="entry name" value="PBPb"/>
    <property type="match status" value="1"/>
</dbReference>
<reference evidence="4 5" key="1">
    <citation type="submission" date="2023-07" db="EMBL/GenBank/DDBJ databases">
        <title>Genomic Encyclopedia of Type Strains, Phase IV (KMG-IV): sequencing the most valuable type-strain genomes for metagenomic binning, comparative biology and taxonomic classification.</title>
        <authorList>
            <person name="Goeker M."/>
        </authorList>
    </citation>
    <scope>NUCLEOTIDE SEQUENCE [LARGE SCALE GENOMIC DNA]</scope>
    <source>
        <strain evidence="4 5">DSM 5896</strain>
    </source>
</reference>
<evidence type="ECO:0000259" key="3">
    <source>
        <dbReference type="SMART" id="SM00062"/>
    </source>
</evidence>
<evidence type="ECO:0000256" key="2">
    <source>
        <dbReference type="SAM" id="SignalP"/>
    </source>
</evidence>
<dbReference type="InterPro" id="IPR001638">
    <property type="entry name" value="Solute-binding_3/MltF_N"/>
</dbReference>
<dbReference type="PROSITE" id="PS51257">
    <property type="entry name" value="PROKAR_LIPOPROTEIN"/>
    <property type="match status" value="1"/>
</dbReference>
<keyword evidence="1 2" id="KW-0732">Signal</keyword>
<dbReference type="Gene3D" id="3.40.190.10">
    <property type="entry name" value="Periplasmic binding protein-like II"/>
    <property type="match status" value="2"/>
</dbReference>
<dbReference type="EMBL" id="JAUSVK010000001">
    <property type="protein sequence ID" value="MDQ0393147.1"/>
    <property type="molecule type" value="Genomic_DNA"/>
</dbReference>
<dbReference type="SUPFAM" id="SSF53850">
    <property type="entry name" value="Periplasmic binding protein-like II"/>
    <property type="match status" value="1"/>
</dbReference>
<comment type="caution">
    <text evidence="4">The sequence shown here is derived from an EMBL/GenBank/DDBJ whole genome shotgun (WGS) entry which is preliminary data.</text>
</comment>
<feature type="chain" id="PRO_5045959855" evidence="2">
    <location>
        <begin position="24"/>
        <end position="289"/>
    </location>
</feature>
<sequence>MSSSMRGVIAALLVCSSAVLACAQDGKLPADALITPGKIQFAADFAAAPNQFLKPDGSKDGLDVDMCGGVAAKMKLDIDWTNLSFPGLVPGLQGKRYDALCTAIFITPQRLEVMNMIPYVQWGEGLMVPAGTPLGIACPFKLGDDGSYSACFDKLAGRTVAVAAAGTTNKNLKAQSDRMAAKGLASIDIRAFDTNSDAIQALESGQADAAYLNDPQAHFYMTAHPGKYRMAFENNKANRLAIATLKDDLPLAVAIKAALDAMKADGSYQAIIRKWGLAEVSDFSLAAAP</sequence>
<feature type="signal peptide" evidence="2">
    <location>
        <begin position="1"/>
        <end position="23"/>
    </location>
</feature>
<keyword evidence="5" id="KW-1185">Reference proteome</keyword>
<evidence type="ECO:0000313" key="5">
    <source>
        <dbReference type="Proteomes" id="UP001237448"/>
    </source>
</evidence>
<name>A0ABU0FEV7_9HYPH</name>
<dbReference type="Proteomes" id="UP001237448">
    <property type="component" value="Unassembled WGS sequence"/>
</dbReference>
<dbReference type="PANTHER" id="PTHR35936">
    <property type="entry name" value="MEMBRANE-BOUND LYTIC MUREIN TRANSGLYCOSYLASE F"/>
    <property type="match status" value="1"/>
</dbReference>
<protein>
    <submittedName>
        <fullName evidence="4">Polar amino acid transport system substrate-binding protein</fullName>
    </submittedName>
</protein>
<evidence type="ECO:0000313" key="4">
    <source>
        <dbReference type="EMBL" id="MDQ0393147.1"/>
    </source>
</evidence>
<accession>A0ABU0FEV7</accession>
<dbReference type="RefSeq" id="WP_307428030.1">
    <property type="nucleotide sequence ID" value="NZ_JAUSVK010000001.1"/>
</dbReference>
<gene>
    <name evidence="4" type="ORF">J3R73_002939</name>
</gene>
<proteinExistence type="predicted"/>
<feature type="domain" description="Solute-binding protein family 3/N-terminal" evidence="3">
    <location>
        <begin position="38"/>
        <end position="279"/>
    </location>
</feature>
<dbReference type="PANTHER" id="PTHR35936:SF17">
    <property type="entry name" value="ARGININE-BINDING EXTRACELLULAR PROTEIN ARTP"/>
    <property type="match status" value="1"/>
</dbReference>
<dbReference type="Pfam" id="PF00497">
    <property type="entry name" value="SBP_bac_3"/>
    <property type="match status" value="1"/>
</dbReference>